<keyword evidence="12" id="KW-1133">Transmembrane helix</keyword>
<keyword evidence="9" id="KW-0067">ATP-binding</keyword>
<dbReference type="EC" id="2.7.1.19" evidence="3 11"/>
<feature type="transmembrane region" description="Helical" evidence="12">
    <location>
        <begin position="255"/>
        <end position="283"/>
    </location>
</feature>
<dbReference type="PRINTS" id="PR00478">
    <property type="entry name" value="PHRIBLKINASE"/>
</dbReference>
<evidence type="ECO:0000256" key="1">
    <source>
        <dbReference type="ARBA" id="ARBA00005215"/>
    </source>
</evidence>
<gene>
    <name evidence="14" type="ORF">HBH25_14955</name>
</gene>
<keyword evidence="12" id="KW-0812">Transmembrane</keyword>
<dbReference type="PROSITE" id="PS00567">
    <property type="entry name" value="PHOSPHORIBULOKINASE"/>
    <property type="match status" value="1"/>
</dbReference>
<dbReference type="Gene3D" id="3.40.50.300">
    <property type="entry name" value="P-loop containing nucleotide triphosphate hydrolases"/>
    <property type="match status" value="1"/>
</dbReference>
<keyword evidence="5" id="KW-0113">Calvin cycle</keyword>
<feature type="transmembrane region" description="Helical" evidence="12">
    <location>
        <begin position="295"/>
        <end position="320"/>
    </location>
</feature>
<name>A0ABX0YGX0_9PSED</name>
<evidence type="ECO:0000256" key="7">
    <source>
        <dbReference type="ARBA" id="ARBA00022741"/>
    </source>
</evidence>
<dbReference type="InterPro" id="IPR006083">
    <property type="entry name" value="PRK/URK"/>
</dbReference>
<feature type="domain" description="Phosphoribulokinase/uridine kinase" evidence="13">
    <location>
        <begin position="378"/>
        <end position="555"/>
    </location>
</feature>
<evidence type="ECO:0000313" key="15">
    <source>
        <dbReference type="Proteomes" id="UP000746535"/>
    </source>
</evidence>
<evidence type="ECO:0000256" key="10">
    <source>
        <dbReference type="ARBA" id="ARBA00047663"/>
    </source>
</evidence>
<feature type="transmembrane region" description="Helical" evidence="12">
    <location>
        <begin position="340"/>
        <end position="360"/>
    </location>
</feature>
<evidence type="ECO:0000256" key="6">
    <source>
        <dbReference type="ARBA" id="ARBA00022679"/>
    </source>
</evidence>
<sequence length="668" mass="75369">MIRIALIVRVIPTSTLTWYAPFLESSLTGMSLDPWSDWLYQGGAASAFPYGYVMWLVLLPASMLCKAMSVPLSYGYSVTLLVADVVMLVFLRKYLSSRDRLLLITYWLSPIVIAATYALGFNDLIPMVFLVAAFYCLRKMRLLWCGFLCTAAISAKLSMVIAIPFFLIYLLHNQNLKQFLQFYLKGLVLGSGLLLLPFVLVSSGGLYMLLNNPEIGKIYQLALDLGGGSKLCLVPLAYCLMFYATWRVKRLNFELFSATLGMAFLLVVILTPVSPGWFIWAMPLLVSYQLQSDRFAFVLVGLFTMVYLSCSLLLSPQVIATMDILRHWIPFVPQSVEKNTLSILQTMLVALGIILAFRVWRETVIRNDFFRLSRRPFVLGIAGDSGAGKDTFSDAMRDLFGRHSVATISGDDYHLWDRQKPMWQVMTHLNPMANDLDAFTHDLVSLTDGKGIQSRHYDHSTGKMSRPFGIRSNDFIIASGLHALYSPIMRQCYSLKVYLDIDEDLRRFLKIRRDVQHRGHSLEKVLASFKRREADSAKFIWPQASHADLIFSVQPIHPSVLEDGGHHPLRLKLLARSRHGYNAVLLTRILIGVCGLHVDMAEEADGTEVALTIEGEPTADDIQMAVKMICPSLSEFLDFYPKWEGGVLGLMQLITLSHVNQALKKRFI</sequence>
<accession>A0ABX0YGX0</accession>
<feature type="transmembrane region" description="Helical" evidence="12">
    <location>
        <begin position="38"/>
        <end position="59"/>
    </location>
</feature>
<evidence type="ECO:0000256" key="5">
    <source>
        <dbReference type="ARBA" id="ARBA00022567"/>
    </source>
</evidence>
<evidence type="ECO:0000256" key="8">
    <source>
        <dbReference type="ARBA" id="ARBA00022777"/>
    </source>
</evidence>
<evidence type="ECO:0000256" key="11">
    <source>
        <dbReference type="RuleBase" id="RU004082"/>
    </source>
</evidence>
<organism evidence="14 15">
    <name type="scientific">Pseudomonas quercus</name>
    <dbReference type="NCBI Taxonomy" id="2722792"/>
    <lineage>
        <taxon>Bacteria</taxon>
        <taxon>Pseudomonadati</taxon>
        <taxon>Pseudomonadota</taxon>
        <taxon>Gammaproteobacteria</taxon>
        <taxon>Pseudomonadales</taxon>
        <taxon>Pseudomonadaceae</taxon>
        <taxon>Pseudomonas</taxon>
    </lineage>
</organism>
<keyword evidence="8 14" id="KW-0418">Kinase</keyword>
<proteinExistence type="inferred from homology"/>
<feature type="transmembrane region" description="Helical" evidence="12">
    <location>
        <begin position="182"/>
        <end position="209"/>
    </location>
</feature>
<dbReference type="EMBL" id="JAAVJI010000009">
    <property type="protein sequence ID" value="NJP02147.1"/>
    <property type="molecule type" value="Genomic_DNA"/>
</dbReference>
<evidence type="ECO:0000256" key="12">
    <source>
        <dbReference type="SAM" id="Phobius"/>
    </source>
</evidence>
<dbReference type="GO" id="GO:0016301">
    <property type="term" value="F:kinase activity"/>
    <property type="evidence" value="ECO:0007669"/>
    <property type="project" value="UniProtKB-KW"/>
</dbReference>
<evidence type="ECO:0000256" key="3">
    <source>
        <dbReference type="ARBA" id="ARBA00012042"/>
    </source>
</evidence>
<keyword evidence="12" id="KW-0472">Membrane</keyword>
<keyword evidence="7" id="KW-0547">Nucleotide-binding</keyword>
<feature type="transmembrane region" description="Helical" evidence="12">
    <location>
        <begin position="111"/>
        <end position="135"/>
    </location>
</feature>
<comment type="pathway">
    <text evidence="1">Carbohydrate biosynthesis; Calvin cycle.</text>
</comment>
<dbReference type="Proteomes" id="UP000746535">
    <property type="component" value="Unassembled WGS sequence"/>
</dbReference>
<comment type="catalytic activity">
    <reaction evidence="10 11">
        <text>D-ribulose 5-phosphate + ATP = D-ribulose 1,5-bisphosphate + ADP + H(+)</text>
        <dbReference type="Rhea" id="RHEA:19365"/>
        <dbReference type="ChEBI" id="CHEBI:15378"/>
        <dbReference type="ChEBI" id="CHEBI:30616"/>
        <dbReference type="ChEBI" id="CHEBI:57870"/>
        <dbReference type="ChEBI" id="CHEBI:58121"/>
        <dbReference type="ChEBI" id="CHEBI:456216"/>
        <dbReference type="EC" id="2.7.1.19"/>
    </reaction>
</comment>
<comment type="caution">
    <text evidence="14">The sequence shown here is derived from an EMBL/GenBank/DDBJ whole genome shotgun (WGS) entry which is preliminary data.</text>
</comment>
<keyword evidence="15" id="KW-1185">Reference proteome</keyword>
<evidence type="ECO:0000256" key="2">
    <source>
        <dbReference type="ARBA" id="ARBA00009719"/>
    </source>
</evidence>
<dbReference type="SUPFAM" id="SSF52540">
    <property type="entry name" value="P-loop containing nucleoside triphosphate hydrolases"/>
    <property type="match status" value="1"/>
</dbReference>
<evidence type="ECO:0000256" key="9">
    <source>
        <dbReference type="ARBA" id="ARBA00022840"/>
    </source>
</evidence>
<feature type="transmembrane region" description="Helical" evidence="12">
    <location>
        <begin position="71"/>
        <end position="91"/>
    </location>
</feature>
<evidence type="ECO:0000256" key="4">
    <source>
        <dbReference type="ARBA" id="ARBA00022531"/>
    </source>
</evidence>
<evidence type="ECO:0000313" key="14">
    <source>
        <dbReference type="EMBL" id="NJP02147.1"/>
    </source>
</evidence>
<keyword evidence="4" id="KW-0602">Photosynthesis</keyword>
<comment type="similarity">
    <text evidence="2 11">Belongs to the phosphoribulokinase family.</text>
</comment>
<reference evidence="14 15" key="1">
    <citation type="submission" date="2020-03" db="EMBL/GenBank/DDBJ databases">
        <authorList>
            <person name="Wang L."/>
            <person name="He N."/>
            <person name="Li Y."/>
            <person name="Fang Y."/>
            <person name="Zhang F."/>
        </authorList>
    </citation>
    <scope>NUCLEOTIDE SEQUENCE [LARGE SCALE GENOMIC DNA]</scope>
    <source>
        <strain evidence="15">hsmgli-8</strain>
    </source>
</reference>
<dbReference type="Pfam" id="PF00485">
    <property type="entry name" value="PRK"/>
    <property type="match status" value="1"/>
</dbReference>
<feature type="transmembrane region" description="Helical" evidence="12">
    <location>
        <begin position="142"/>
        <end position="170"/>
    </location>
</feature>
<dbReference type="PANTHER" id="PTHR10285">
    <property type="entry name" value="URIDINE KINASE"/>
    <property type="match status" value="1"/>
</dbReference>
<dbReference type="InterPro" id="IPR006082">
    <property type="entry name" value="PRK"/>
</dbReference>
<dbReference type="InterPro" id="IPR027417">
    <property type="entry name" value="P-loop_NTPase"/>
</dbReference>
<evidence type="ECO:0000259" key="13">
    <source>
        <dbReference type="Pfam" id="PF00485"/>
    </source>
</evidence>
<keyword evidence="6" id="KW-0808">Transferase</keyword>
<protein>
    <recommendedName>
        <fullName evidence="3 11">Phosphoribulokinase</fullName>
        <ecNumber evidence="3 11">2.7.1.19</ecNumber>
    </recommendedName>
</protein>
<feature type="transmembrane region" description="Helical" evidence="12">
    <location>
        <begin position="221"/>
        <end position="243"/>
    </location>
</feature>